<evidence type="ECO:0000259" key="2">
    <source>
        <dbReference type="SMART" id="SM00507"/>
    </source>
</evidence>
<dbReference type="RefSeq" id="WP_203955658.1">
    <property type="nucleotide sequence ID" value="NZ_BOOO01000030.1"/>
</dbReference>
<evidence type="ECO:0000313" key="4">
    <source>
        <dbReference type="Proteomes" id="UP000650628"/>
    </source>
</evidence>
<feature type="compositionally biased region" description="Low complexity" evidence="1">
    <location>
        <begin position="446"/>
        <end position="471"/>
    </location>
</feature>
<keyword evidence="4" id="KW-1185">Reference proteome</keyword>
<organism evidence="3 4">
    <name type="scientific">Planotetraspora mira</name>
    <dbReference type="NCBI Taxonomy" id="58121"/>
    <lineage>
        <taxon>Bacteria</taxon>
        <taxon>Bacillati</taxon>
        <taxon>Actinomycetota</taxon>
        <taxon>Actinomycetes</taxon>
        <taxon>Streptosporangiales</taxon>
        <taxon>Streptosporangiaceae</taxon>
        <taxon>Planotetraspora</taxon>
    </lineage>
</organism>
<evidence type="ECO:0000313" key="3">
    <source>
        <dbReference type="EMBL" id="GII31749.1"/>
    </source>
</evidence>
<dbReference type="AlphaFoldDB" id="A0A8J3TT91"/>
<proteinExistence type="predicted"/>
<dbReference type="Proteomes" id="UP000650628">
    <property type="component" value="Unassembled WGS sequence"/>
</dbReference>
<dbReference type="InterPro" id="IPR003615">
    <property type="entry name" value="HNH_nuc"/>
</dbReference>
<dbReference type="CDD" id="cd00085">
    <property type="entry name" value="HNHc"/>
    <property type="match status" value="1"/>
</dbReference>
<reference evidence="3 4" key="1">
    <citation type="submission" date="2021-01" db="EMBL/GenBank/DDBJ databases">
        <title>Whole genome shotgun sequence of Planotetraspora mira NBRC 15435.</title>
        <authorList>
            <person name="Komaki H."/>
            <person name="Tamura T."/>
        </authorList>
    </citation>
    <scope>NUCLEOTIDE SEQUENCE [LARGE SCALE GENOMIC DNA]</scope>
    <source>
        <strain evidence="3 4">NBRC 15435</strain>
    </source>
</reference>
<protein>
    <recommendedName>
        <fullName evidence="2">HNH nuclease domain-containing protein</fullName>
    </recommendedName>
</protein>
<comment type="caution">
    <text evidence="3">The sequence shown here is derived from an EMBL/GenBank/DDBJ whole genome shotgun (WGS) entry which is preliminary data.</text>
</comment>
<dbReference type="EMBL" id="BOOO01000030">
    <property type="protein sequence ID" value="GII31749.1"/>
    <property type="molecule type" value="Genomic_DNA"/>
</dbReference>
<name>A0A8J3TT91_9ACTN</name>
<feature type="domain" description="HNH nuclease" evidence="2">
    <location>
        <begin position="362"/>
        <end position="414"/>
    </location>
</feature>
<feature type="compositionally biased region" description="Basic and acidic residues" evidence="1">
    <location>
        <begin position="425"/>
        <end position="434"/>
    </location>
</feature>
<evidence type="ECO:0000256" key="1">
    <source>
        <dbReference type="SAM" id="MobiDB-lite"/>
    </source>
</evidence>
<feature type="region of interest" description="Disordered" evidence="1">
    <location>
        <begin position="420"/>
        <end position="471"/>
    </location>
</feature>
<dbReference type="SMART" id="SM00507">
    <property type="entry name" value="HNHc"/>
    <property type="match status" value="1"/>
</dbReference>
<accession>A0A8J3TT91</accession>
<gene>
    <name evidence="3" type="ORF">Pmi06nite_51910</name>
</gene>
<dbReference type="Pfam" id="PF02720">
    <property type="entry name" value="DUF222"/>
    <property type="match status" value="2"/>
</dbReference>
<dbReference type="InterPro" id="IPR003870">
    <property type="entry name" value="DUF222"/>
</dbReference>
<sequence>MVRAVEVLSALALAELPDSPSTCLEQTQELLFARDRLISAISTRVGRVHRAGEAKAHGHAGTRTWLQGACGTSAGSASHLVKLATELARLRVVRVRFAEGSLSEGQVSAICAATSGLSDEQAEIAESILVSLADRATPAEVAKAGRYLREMLDPGQADKERDADYAGRYLQVRPTGSGGIAGEFRLPREAAARLRTWLDAYAKPKTDDDDDRPLRVRNADALMALLEKKITTELLVLVNVESLPKDHPPDPASDPAGGPAGYQQDGRVNGHSHGDAPPGERCPERGPGPGREPGPRAASGERQSGLSGLGWAMPGLLLATGQLLSPDDVARLARTSTLVRLVMDADGQVLDMGRTARLANWAQRRAVFARYATCWVDGCPLPATVCQIDHADNWTDGGMTDLRMLGPACQFHNRDRYRRPHRYERRPEGKDRWAFSRTGPRHTSRRPLPARAAPADAMNNTAAGARGPNAP</sequence>
<feature type="region of interest" description="Disordered" evidence="1">
    <location>
        <begin position="243"/>
        <end position="305"/>
    </location>
</feature>